<dbReference type="PANTHER" id="PTHR32448">
    <property type="entry name" value="OS08G0158400 PROTEIN"/>
    <property type="match status" value="1"/>
</dbReference>
<evidence type="ECO:0000313" key="3">
    <source>
        <dbReference type="Proteomes" id="UP000224567"/>
    </source>
</evidence>
<sequence>MLIRVRGGGHNYEGLSYVSEVPFVMVDLIKLRTISVNVSEKSAWIGAGSTNGELLGSICVLNGKWRNQMEEKN</sequence>
<evidence type="ECO:0000313" key="2">
    <source>
        <dbReference type="EMBL" id="PHT45661.1"/>
    </source>
</evidence>
<dbReference type="GO" id="GO:0050660">
    <property type="term" value="F:flavin adenine dinucleotide binding"/>
    <property type="evidence" value="ECO:0007669"/>
    <property type="project" value="InterPro"/>
</dbReference>
<dbReference type="AlphaFoldDB" id="A0A2G2WKA5"/>
<proteinExistence type="predicted"/>
<comment type="caution">
    <text evidence="2">The sequence shown here is derived from an EMBL/GenBank/DDBJ whole genome shotgun (WGS) entry which is preliminary data.</text>
</comment>
<organism evidence="2 3">
    <name type="scientific">Capsicum baccatum</name>
    <name type="common">Peruvian pepper</name>
    <dbReference type="NCBI Taxonomy" id="33114"/>
    <lineage>
        <taxon>Eukaryota</taxon>
        <taxon>Viridiplantae</taxon>
        <taxon>Streptophyta</taxon>
        <taxon>Embryophyta</taxon>
        <taxon>Tracheophyta</taxon>
        <taxon>Spermatophyta</taxon>
        <taxon>Magnoliopsida</taxon>
        <taxon>eudicotyledons</taxon>
        <taxon>Gunneridae</taxon>
        <taxon>Pentapetalae</taxon>
        <taxon>asterids</taxon>
        <taxon>lamiids</taxon>
        <taxon>Solanales</taxon>
        <taxon>Solanaceae</taxon>
        <taxon>Solanoideae</taxon>
        <taxon>Capsiceae</taxon>
        <taxon>Capsicum</taxon>
    </lineage>
</organism>
<name>A0A2G2WKA5_CAPBA</name>
<dbReference type="Gene3D" id="3.30.465.10">
    <property type="match status" value="1"/>
</dbReference>
<feature type="domain" description="FAD linked oxidase N-terminal" evidence="1">
    <location>
        <begin position="3"/>
        <end position="54"/>
    </location>
</feature>
<reference evidence="3" key="2">
    <citation type="journal article" date="2017" name="J. Anim. Genet.">
        <title>Multiple reference genome sequences of hot pepper reveal the massive evolution of plant disease resistance genes by retroduplication.</title>
        <authorList>
            <person name="Kim S."/>
            <person name="Park J."/>
            <person name="Yeom S.-I."/>
            <person name="Kim Y.-M."/>
            <person name="Seo E."/>
            <person name="Kim K.-T."/>
            <person name="Kim M.-S."/>
            <person name="Lee J.M."/>
            <person name="Cheong K."/>
            <person name="Shin H.-S."/>
            <person name="Kim S.-B."/>
            <person name="Han K."/>
            <person name="Lee J."/>
            <person name="Park M."/>
            <person name="Lee H.-A."/>
            <person name="Lee H.-Y."/>
            <person name="Lee Y."/>
            <person name="Oh S."/>
            <person name="Lee J.H."/>
            <person name="Choi E."/>
            <person name="Choi E."/>
            <person name="Lee S.E."/>
            <person name="Jeon J."/>
            <person name="Kim H."/>
            <person name="Choi G."/>
            <person name="Song H."/>
            <person name="Lee J."/>
            <person name="Lee S.-C."/>
            <person name="Kwon J.-K."/>
            <person name="Lee H.-Y."/>
            <person name="Koo N."/>
            <person name="Hong Y."/>
            <person name="Kim R.W."/>
            <person name="Kang W.-H."/>
            <person name="Huh J.H."/>
            <person name="Kang B.-C."/>
            <person name="Yang T.-J."/>
            <person name="Lee Y.-H."/>
            <person name="Bennetzen J.L."/>
            <person name="Choi D."/>
        </authorList>
    </citation>
    <scope>NUCLEOTIDE SEQUENCE [LARGE SCALE GENOMIC DNA]</scope>
    <source>
        <strain evidence="3">cv. PBC81</strain>
    </source>
</reference>
<dbReference type="InterPro" id="IPR016169">
    <property type="entry name" value="FAD-bd_PCMH_sub2"/>
</dbReference>
<dbReference type="InterPro" id="IPR036318">
    <property type="entry name" value="FAD-bd_PCMH-like_sf"/>
</dbReference>
<keyword evidence="3" id="KW-1185">Reference proteome</keyword>
<reference evidence="2 3" key="1">
    <citation type="journal article" date="2017" name="Genome Biol.">
        <title>New reference genome sequences of hot pepper reveal the massive evolution of plant disease-resistance genes by retroduplication.</title>
        <authorList>
            <person name="Kim S."/>
            <person name="Park J."/>
            <person name="Yeom S.I."/>
            <person name="Kim Y.M."/>
            <person name="Seo E."/>
            <person name="Kim K.T."/>
            <person name="Kim M.S."/>
            <person name="Lee J.M."/>
            <person name="Cheong K."/>
            <person name="Shin H.S."/>
            <person name="Kim S.B."/>
            <person name="Han K."/>
            <person name="Lee J."/>
            <person name="Park M."/>
            <person name="Lee H.A."/>
            <person name="Lee H.Y."/>
            <person name="Lee Y."/>
            <person name="Oh S."/>
            <person name="Lee J.H."/>
            <person name="Choi E."/>
            <person name="Choi E."/>
            <person name="Lee S.E."/>
            <person name="Jeon J."/>
            <person name="Kim H."/>
            <person name="Choi G."/>
            <person name="Song H."/>
            <person name="Lee J."/>
            <person name="Lee S.C."/>
            <person name="Kwon J.K."/>
            <person name="Lee H.Y."/>
            <person name="Koo N."/>
            <person name="Hong Y."/>
            <person name="Kim R.W."/>
            <person name="Kang W.H."/>
            <person name="Huh J.H."/>
            <person name="Kang B.C."/>
            <person name="Yang T.J."/>
            <person name="Lee Y.H."/>
            <person name="Bennetzen J.L."/>
            <person name="Choi D."/>
        </authorList>
    </citation>
    <scope>NUCLEOTIDE SEQUENCE [LARGE SCALE GENOMIC DNA]</scope>
    <source>
        <strain evidence="3">cv. PBC81</strain>
    </source>
</reference>
<dbReference type="STRING" id="33114.A0A2G2WKA5"/>
<dbReference type="EMBL" id="MLFT02000006">
    <property type="protein sequence ID" value="PHT45661.1"/>
    <property type="molecule type" value="Genomic_DNA"/>
</dbReference>
<dbReference type="InterPro" id="IPR006094">
    <property type="entry name" value="Oxid_FAD_bind_N"/>
</dbReference>
<gene>
    <name evidence="2" type="ORF">CQW23_14819</name>
</gene>
<dbReference type="Pfam" id="PF01565">
    <property type="entry name" value="FAD_binding_4"/>
    <property type="match status" value="1"/>
</dbReference>
<protein>
    <submittedName>
        <fullName evidence="2">Reticuline oxidase</fullName>
    </submittedName>
</protein>
<accession>A0A2G2WKA5</accession>
<dbReference type="SUPFAM" id="SSF56176">
    <property type="entry name" value="FAD-binding/transporter-associated domain-like"/>
    <property type="match status" value="1"/>
</dbReference>
<evidence type="ECO:0000259" key="1">
    <source>
        <dbReference type="Pfam" id="PF01565"/>
    </source>
</evidence>
<dbReference type="Proteomes" id="UP000224567">
    <property type="component" value="Unassembled WGS sequence"/>
</dbReference>
<dbReference type="OrthoDB" id="407275at2759"/>